<dbReference type="Proteomes" id="UP000765509">
    <property type="component" value="Unassembled WGS sequence"/>
</dbReference>
<dbReference type="GO" id="GO:0003676">
    <property type="term" value="F:nucleic acid binding"/>
    <property type="evidence" value="ECO:0007669"/>
    <property type="project" value="InterPro"/>
</dbReference>
<dbReference type="EMBL" id="AVOT02041785">
    <property type="protein sequence ID" value="MBW0537148.1"/>
    <property type="molecule type" value="Genomic_DNA"/>
</dbReference>
<reference evidence="1" key="1">
    <citation type="submission" date="2021-03" db="EMBL/GenBank/DDBJ databases">
        <title>Draft genome sequence of rust myrtle Austropuccinia psidii MF-1, a brazilian biotype.</title>
        <authorList>
            <person name="Quecine M.C."/>
            <person name="Pachon D.M.R."/>
            <person name="Bonatelli M.L."/>
            <person name="Correr F.H."/>
            <person name="Franceschini L.M."/>
            <person name="Leite T.F."/>
            <person name="Margarido G.R.A."/>
            <person name="Almeida C.A."/>
            <person name="Ferrarezi J.A."/>
            <person name="Labate C.A."/>
        </authorList>
    </citation>
    <scope>NUCLEOTIDE SEQUENCE</scope>
    <source>
        <strain evidence="1">MF-1</strain>
    </source>
</reference>
<accession>A0A9Q3FFW9</accession>
<dbReference type="InterPro" id="IPR036397">
    <property type="entry name" value="RNaseH_sf"/>
</dbReference>
<gene>
    <name evidence="1" type="ORF">O181_076863</name>
</gene>
<proteinExistence type="predicted"/>
<comment type="caution">
    <text evidence="1">The sequence shown here is derived from an EMBL/GenBank/DDBJ whole genome shotgun (WGS) entry which is preliminary data.</text>
</comment>
<dbReference type="Gene3D" id="3.30.420.10">
    <property type="entry name" value="Ribonuclease H-like superfamily/Ribonuclease H"/>
    <property type="match status" value="1"/>
</dbReference>
<dbReference type="AlphaFoldDB" id="A0A9Q3FFW9"/>
<keyword evidence="2" id="KW-1185">Reference proteome</keyword>
<name>A0A9Q3FFW9_9BASI</name>
<organism evidence="1 2">
    <name type="scientific">Austropuccinia psidii MF-1</name>
    <dbReference type="NCBI Taxonomy" id="1389203"/>
    <lineage>
        <taxon>Eukaryota</taxon>
        <taxon>Fungi</taxon>
        <taxon>Dikarya</taxon>
        <taxon>Basidiomycota</taxon>
        <taxon>Pucciniomycotina</taxon>
        <taxon>Pucciniomycetes</taxon>
        <taxon>Pucciniales</taxon>
        <taxon>Sphaerophragmiaceae</taxon>
        <taxon>Austropuccinia</taxon>
    </lineage>
</organism>
<protein>
    <recommendedName>
        <fullName evidence="3">Integrase catalytic domain-containing protein</fullName>
    </recommendedName>
</protein>
<sequence length="116" mass="13531">MIKRFCSYGLEFKESDGFTHDWCTLIPALEMAYKTLIHSSAGKTPKMLEKGWNPKLPYDTLKKDLVDIHPTVSSFKEILDKARNHANRFMQDIFIYAKEEKDKRNKPPHFKVGDLV</sequence>
<evidence type="ECO:0000313" key="1">
    <source>
        <dbReference type="EMBL" id="MBW0537148.1"/>
    </source>
</evidence>
<evidence type="ECO:0000313" key="2">
    <source>
        <dbReference type="Proteomes" id="UP000765509"/>
    </source>
</evidence>
<evidence type="ECO:0008006" key="3">
    <source>
        <dbReference type="Google" id="ProtNLM"/>
    </source>
</evidence>